<dbReference type="AlphaFoldDB" id="A0A9P1E7S8"/>
<reference evidence="1" key="1">
    <citation type="submission" date="2022-07" db="EMBL/GenBank/DDBJ databases">
        <authorList>
            <person name="Macas J."/>
            <person name="Novak P."/>
            <person name="Neumann P."/>
        </authorList>
    </citation>
    <scope>NUCLEOTIDE SEQUENCE</scope>
</reference>
<dbReference type="Proteomes" id="UP001152484">
    <property type="component" value="Unassembled WGS sequence"/>
</dbReference>
<dbReference type="EMBL" id="CAMAPE010000017">
    <property type="protein sequence ID" value="CAH9084513.1"/>
    <property type="molecule type" value="Genomic_DNA"/>
</dbReference>
<dbReference type="OrthoDB" id="10551301at2759"/>
<keyword evidence="2" id="KW-1185">Reference proteome</keyword>
<name>A0A9P1E7S8_CUSEU</name>
<comment type="caution">
    <text evidence="1">The sequence shown here is derived from an EMBL/GenBank/DDBJ whole genome shotgun (WGS) entry which is preliminary data.</text>
</comment>
<evidence type="ECO:0000313" key="2">
    <source>
        <dbReference type="Proteomes" id="UP001152484"/>
    </source>
</evidence>
<gene>
    <name evidence="1" type="ORF">CEURO_LOCUS9034</name>
</gene>
<proteinExistence type="predicted"/>
<protein>
    <submittedName>
        <fullName evidence="1">Uncharacterized protein</fullName>
    </submittedName>
</protein>
<organism evidence="1 2">
    <name type="scientific">Cuscuta europaea</name>
    <name type="common">European dodder</name>
    <dbReference type="NCBI Taxonomy" id="41803"/>
    <lineage>
        <taxon>Eukaryota</taxon>
        <taxon>Viridiplantae</taxon>
        <taxon>Streptophyta</taxon>
        <taxon>Embryophyta</taxon>
        <taxon>Tracheophyta</taxon>
        <taxon>Spermatophyta</taxon>
        <taxon>Magnoliopsida</taxon>
        <taxon>eudicotyledons</taxon>
        <taxon>Gunneridae</taxon>
        <taxon>Pentapetalae</taxon>
        <taxon>asterids</taxon>
        <taxon>lamiids</taxon>
        <taxon>Solanales</taxon>
        <taxon>Convolvulaceae</taxon>
        <taxon>Cuscuteae</taxon>
        <taxon>Cuscuta</taxon>
        <taxon>Cuscuta subgen. Cuscuta</taxon>
    </lineage>
</organism>
<evidence type="ECO:0000313" key="1">
    <source>
        <dbReference type="EMBL" id="CAH9084513.1"/>
    </source>
</evidence>
<sequence length="116" mass="13295">MKIFSPIYVFLPKKSKSTQRSFPYLRVRECAIIVRLFLYRSIQAPTWPASSFVVAGRMEGEVVKMHREEREHEGEPVESLADKYVGRGELHELRIGQISIDNGGSIRVVPMIRPPP</sequence>
<accession>A0A9P1E7S8</accession>